<dbReference type="STRING" id="81569.RUM4293_02959"/>
<dbReference type="Pfam" id="PF19834">
    <property type="entry name" value="DUF6314"/>
    <property type="match status" value="1"/>
</dbReference>
<dbReference type="InterPro" id="IPR045632">
    <property type="entry name" value="DUF6314"/>
</dbReference>
<evidence type="ECO:0000313" key="2">
    <source>
        <dbReference type="EMBL" id="CUH47860.1"/>
    </source>
</evidence>
<sequence>MSLPRRLSDFEGHWSLTRTILDMQAGQVVQADGHTVLSPTEDGLIYDEEVTLRVPRQAEMKGTRRYLWHAAGEAIAINFDDGRYFHRLALGQAHASDHHDCPPDSYYAVYDFSAWPVWSVRWIVSGPRKSYEMSTEYRLR</sequence>
<organism evidence="2 3">
    <name type="scientific">Ruegeria atlantica</name>
    <dbReference type="NCBI Taxonomy" id="81569"/>
    <lineage>
        <taxon>Bacteria</taxon>
        <taxon>Pseudomonadati</taxon>
        <taxon>Pseudomonadota</taxon>
        <taxon>Alphaproteobacteria</taxon>
        <taxon>Rhodobacterales</taxon>
        <taxon>Roseobacteraceae</taxon>
        <taxon>Ruegeria</taxon>
    </lineage>
</organism>
<protein>
    <recommendedName>
        <fullName evidence="1">DUF6314 domain-containing protein</fullName>
    </recommendedName>
</protein>
<evidence type="ECO:0000313" key="3">
    <source>
        <dbReference type="Proteomes" id="UP000050783"/>
    </source>
</evidence>
<feature type="domain" description="DUF6314" evidence="1">
    <location>
        <begin position="10"/>
        <end position="138"/>
    </location>
</feature>
<dbReference type="AlphaFoldDB" id="A0A0N7LQF3"/>
<evidence type="ECO:0000259" key="1">
    <source>
        <dbReference type="Pfam" id="PF19834"/>
    </source>
</evidence>
<dbReference type="OrthoDB" id="7351979at2"/>
<accession>A0A0N7LQF3</accession>
<proteinExistence type="predicted"/>
<dbReference type="RefSeq" id="WP_058277487.1">
    <property type="nucleotide sequence ID" value="NZ_CYPU01000039.1"/>
</dbReference>
<reference evidence="2 3" key="1">
    <citation type="submission" date="2015-09" db="EMBL/GenBank/DDBJ databases">
        <authorList>
            <consortium name="Swine Surveillance"/>
        </authorList>
    </citation>
    <scope>NUCLEOTIDE SEQUENCE [LARGE SCALE GENOMIC DNA]</scope>
    <source>
        <strain evidence="2 3">CECT 4292</strain>
    </source>
</reference>
<dbReference type="GeneID" id="55493255"/>
<dbReference type="Proteomes" id="UP000050783">
    <property type="component" value="Unassembled WGS sequence"/>
</dbReference>
<gene>
    <name evidence="2" type="ORF">RUA4292_02036</name>
</gene>
<name>A0A0N7LQF3_9RHOB</name>
<dbReference type="EMBL" id="CYPU01000039">
    <property type="protein sequence ID" value="CUH47860.1"/>
    <property type="molecule type" value="Genomic_DNA"/>
</dbReference>